<evidence type="ECO:0000256" key="5">
    <source>
        <dbReference type="ARBA" id="ARBA00023002"/>
    </source>
</evidence>
<protein>
    <recommendedName>
        <fullName evidence="6">Glycerol-3-phosphate dehydrogenase</fullName>
        <ecNumber evidence="6">1.1.5.3</ecNumber>
    </recommendedName>
</protein>
<comment type="cofactor">
    <cofactor evidence="1 6">
        <name>FAD</name>
        <dbReference type="ChEBI" id="CHEBI:57692"/>
    </cofactor>
</comment>
<feature type="domain" description="Alpha-glycerophosphate oxidase C-terminal" evidence="8">
    <location>
        <begin position="408"/>
        <end position="505"/>
    </location>
</feature>
<evidence type="ECO:0000313" key="9">
    <source>
        <dbReference type="EMBL" id="NAW11917.1"/>
    </source>
</evidence>
<dbReference type="PROSITE" id="PS00977">
    <property type="entry name" value="FAD_G3PDH_1"/>
    <property type="match status" value="1"/>
</dbReference>
<evidence type="ECO:0000259" key="8">
    <source>
        <dbReference type="Pfam" id="PF16901"/>
    </source>
</evidence>
<dbReference type="Gene3D" id="3.30.9.10">
    <property type="entry name" value="D-Amino Acid Oxidase, subunit A, domain 2"/>
    <property type="match status" value="1"/>
</dbReference>
<reference evidence="9 10" key="1">
    <citation type="submission" date="2019-12" db="EMBL/GenBank/DDBJ databases">
        <title>Draft genome sequencing of Halomonas icarensis D1-1.</title>
        <authorList>
            <person name="Pandiyan K."/>
            <person name="Kushwaha P."/>
            <person name="Gowdham M."/>
            <person name="Chakdar H."/>
            <person name="Singh A."/>
            <person name="Kumar M."/>
            <person name="Saxena A.K."/>
        </authorList>
    </citation>
    <scope>NUCLEOTIDE SEQUENCE [LARGE SCALE GENOMIC DNA]</scope>
    <source>
        <strain evidence="9 10">D1-1</strain>
    </source>
</reference>
<dbReference type="InterPro" id="IPR006076">
    <property type="entry name" value="FAD-dep_OxRdtase"/>
</dbReference>
<keyword evidence="3 6" id="KW-0285">Flavoprotein</keyword>
<organism evidence="9 10">
    <name type="scientific">Halomonas icarae</name>
    <dbReference type="NCBI Taxonomy" id="2691040"/>
    <lineage>
        <taxon>Bacteria</taxon>
        <taxon>Pseudomonadati</taxon>
        <taxon>Pseudomonadota</taxon>
        <taxon>Gammaproteobacteria</taxon>
        <taxon>Oceanospirillales</taxon>
        <taxon>Halomonadaceae</taxon>
        <taxon>Halomonas</taxon>
    </lineage>
</organism>
<evidence type="ECO:0000256" key="6">
    <source>
        <dbReference type="RuleBase" id="RU361217"/>
    </source>
</evidence>
<feature type="domain" description="FAD dependent oxidoreductase" evidence="7">
    <location>
        <begin position="34"/>
        <end position="386"/>
    </location>
</feature>
<dbReference type="GO" id="GO:0004368">
    <property type="term" value="F:glycerol-3-phosphate dehydrogenase (quinone) activity"/>
    <property type="evidence" value="ECO:0007669"/>
    <property type="project" value="UniProtKB-EC"/>
</dbReference>
<dbReference type="InterPro" id="IPR000447">
    <property type="entry name" value="G3P_DH_FAD-dep"/>
</dbReference>
<gene>
    <name evidence="9" type="ORF">GRB80_03540</name>
</gene>
<comment type="caution">
    <text evidence="9">The sequence shown here is derived from an EMBL/GenBank/DDBJ whole genome shotgun (WGS) entry which is preliminary data.</text>
</comment>
<dbReference type="InterPro" id="IPR036188">
    <property type="entry name" value="FAD/NAD-bd_sf"/>
</dbReference>
<keyword evidence="10" id="KW-1185">Reference proteome</keyword>
<accession>A0A7X4VX31</accession>
<dbReference type="Gene3D" id="1.10.8.870">
    <property type="entry name" value="Alpha-glycerophosphate oxidase, cap domain"/>
    <property type="match status" value="1"/>
</dbReference>
<dbReference type="Gene3D" id="3.50.50.60">
    <property type="entry name" value="FAD/NAD(P)-binding domain"/>
    <property type="match status" value="1"/>
</dbReference>
<comment type="catalytic activity">
    <reaction evidence="6">
        <text>a quinone + sn-glycerol 3-phosphate = dihydroxyacetone phosphate + a quinol</text>
        <dbReference type="Rhea" id="RHEA:18977"/>
        <dbReference type="ChEBI" id="CHEBI:24646"/>
        <dbReference type="ChEBI" id="CHEBI:57597"/>
        <dbReference type="ChEBI" id="CHEBI:57642"/>
        <dbReference type="ChEBI" id="CHEBI:132124"/>
        <dbReference type="EC" id="1.1.5.3"/>
    </reaction>
</comment>
<dbReference type="EMBL" id="WUTS01000001">
    <property type="protein sequence ID" value="NAW11917.1"/>
    <property type="molecule type" value="Genomic_DNA"/>
</dbReference>
<evidence type="ECO:0000256" key="2">
    <source>
        <dbReference type="ARBA" id="ARBA00007330"/>
    </source>
</evidence>
<dbReference type="Pfam" id="PF01266">
    <property type="entry name" value="DAO"/>
    <property type="match status" value="1"/>
</dbReference>
<sequence>MFVLLSYIFEFKHHATPDTPEGSPMNDTSDEVLDLFVIGGGINGSGIANDAAGRGLTVGLCEQGDLAGATSSASSKLIHGGLRYLEHHEFRLVREALREREVLLAKAPHIIWPLRFILPHRSHLRPTWMLRAGLFLYDHLGKRKKLPGSRAITLTPDLGLIPEITRGFEYSDCWVDDARLVVLNAIQARDNGAEILVGTRCIGIKEAEGQWEIELEESDSGRRLTRRCRTLVNAAGPWVEEVVSRQARRTSRYGVRLIQGSHLVVPRLNQDERAFILQNSDGRIVFVLPYDEGFSLIGTTDRRYRGDPAKVEASEEEVDYLLSVINAHFTARLTRDDVIRTFSGVRPLCDDESADPSAMTRDYTLDLDTRGAPLLSVFGGKITTYRKLAEAALTALSPYLPRMAAAWTAATPLPGGDIGDQAGFEARLLTTYPFLDTAQARRFARTYGSLCHTFLDGKDSQAALGEAFGAGLTAAEVDYLIEREWARSLDDILWRRTKLGLSLTADQQQQLDHYLARRISRHPEQQAPTARG</sequence>
<dbReference type="Proteomes" id="UP000448235">
    <property type="component" value="Unassembled WGS sequence"/>
</dbReference>
<evidence type="ECO:0000313" key="10">
    <source>
        <dbReference type="Proteomes" id="UP000448235"/>
    </source>
</evidence>
<dbReference type="PANTHER" id="PTHR11985:SF15">
    <property type="entry name" value="GLYCEROL-3-PHOSPHATE DEHYDROGENASE, MITOCHONDRIAL"/>
    <property type="match status" value="1"/>
</dbReference>
<dbReference type="SUPFAM" id="SSF51905">
    <property type="entry name" value="FAD/NAD(P)-binding domain"/>
    <property type="match status" value="1"/>
</dbReference>
<dbReference type="EC" id="1.1.5.3" evidence="6"/>
<dbReference type="AlphaFoldDB" id="A0A7X4VX31"/>
<proteinExistence type="inferred from homology"/>
<dbReference type="InterPro" id="IPR031656">
    <property type="entry name" value="DAO_C"/>
</dbReference>
<evidence type="ECO:0000259" key="7">
    <source>
        <dbReference type="Pfam" id="PF01266"/>
    </source>
</evidence>
<name>A0A7X4VX31_9GAMM</name>
<dbReference type="GO" id="GO:0009331">
    <property type="term" value="C:glycerol-3-phosphate dehydrogenase (FAD) complex"/>
    <property type="evidence" value="ECO:0007669"/>
    <property type="project" value="UniProtKB-UniRule"/>
</dbReference>
<dbReference type="PROSITE" id="PS00978">
    <property type="entry name" value="FAD_G3PDH_2"/>
    <property type="match status" value="1"/>
</dbReference>
<dbReference type="NCBIfam" id="NF009906">
    <property type="entry name" value="PRK13369.1"/>
    <property type="match status" value="1"/>
</dbReference>
<dbReference type="PRINTS" id="PR01001">
    <property type="entry name" value="FADG3PDH"/>
</dbReference>
<keyword evidence="5 6" id="KW-0560">Oxidoreductase</keyword>
<dbReference type="Gene3D" id="6.10.250.1890">
    <property type="match status" value="1"/>
</dbReference>
<keyword evidence="4" id="KW-0274">FAD</keyword>
<evidence type="ECO:0000256" key="4">
    <source>
        <dbReference type="ARBA" id="ARBA00022827"/>
    </source>
</evidence>
<dbReference type="InterPro" id="IPR038299">
    <property type="entry name" value="DAO_C_sf"/>
</dbReference>
<dbReference type="Pfam" id="PF16901">
    <property type="entry name" value="DAO_C"/>
    <property type="match status" value="1"/>
</dbReference>
<evidence type="ECO:0000256" key="3">
    <source>
        <dbReference type="ARBA" id="ARBA00022630"/>
    </source>
</evidence>
<dbReference type="NCBIfam" id="NF008899">
    <property type="entry name" value="PRK12266.1"/>
    <property type="match status" value="1"/>
</dbReference>
<dbReference type="PANTHER" id="PTHR11985">
    <property type="entry name" value="GLYCEROL-3-PHOSPHATE DEHYDROGENASE"/>
    <property type="match status" value="1"/>
</dbReference>
<comment type="similarity">
    <text evidence="2 6">Belongs to the FAD-dependent glycerol-3-phosphate dehydrogenase family.</text>
</comment>
<dbReference type="GO" id="GO:0046168">
    <property type="term" value="P:glycerol-3-phosphate catabolic process"/>
    <property type="evidence" value="ECO:0007669"/>
    <property type="project" value="TreeGrafter"/>
</dbReference>
<evidence type="ECO:0000256" key="1">
    <source>
        <dbReference type="ARBA" id="ARBA00001974"/>
    </source>
</evidence>